<evidence type="ECO:0000256" key="1">
    <source>
        <dbReference type="SAM" id="MobiDB-lite"/>
    </source>
</evidence>
<gene>
    <name evidence="2" type="ORF">CR152_29865</name>
</gene>
<feature type="compositionally biased region" description="Low complexity" evidence="1">
    <location>
        <begin position="103"/>
        <end position="115"/>
    </location>
</feature>
<evidence type="ECO:0000313" key="3">
    <source>
        <dbReference type="Proteomes" id="UP000229897"/>
    </source>
</evidence>
<reference evidence="2" key="1">
    <citation type="submission" date="2017-10" db="EMBL/GenBank/DDBJ databases">
        <title>Massilia psychrophilum sp. nov., a novel purple-pigmented bacterium isolated from Tianshan glacier, Xinjiang Municipality, China.</title>
        <authorList>
            <person name="Wang H."/>
        </authorList>
    </citation>
    <scope>NUCLEOTIDE SEQUENCE [LARGE SCALE GENOMIC DNA]</scope>
    <source>
        <strain evidence="2">B2</strain>
    </source>
</reference>
<keyword evidence="3" id="KW-1185">Reference proteome</keyword>
<dbReference type="AlphaFoldDB" id="A0A2D2DW19"/>
<evidence type="ECO:0000313" key="2">
    <source>
        <dbReference type="EMBL" id="ATQ79190.1"/>
    </source>
</evidence>
<dbReference type="Proteomes" id="UP000229897">
    <property type="component" value="Chromosome"/>
</dbReference>
<organism evidence="2 3">
    <name type="scientific">Massilia violaceinigra</name>
    <dbReference type="NCBI Taxonomy" id="2045208"/>
    <lineage>
        <taxon>Bacteria</taxon>
        <taxon>Pseudomonadati</taxon>
        <taxon>Pseudomonadota</taxon>
        <taxon>Betaproteobacteria</taxon>
        <taxon>Burkholderiales</taxon>
        <taxon>Oxalobacteraceae</taxon>
        <taxon>Telluria group</taxon>
        <taxon>Massilia</taxon>
    </lineage>
</organism>
<feature type="region of interest" description="Disordered" evidence="1">
    <location>
        <begin position="98"/>
        <end position="122"/>
    </location>
</feature>
<proteinExistence type="predicted"/>
<protein>
    <submittedName>
        <fullName evidence="2">Uncharacterized protein</fullName>
    </submittedName>
</protein>
<dbReference type="EMBL" id="CP024608">
    <property type="protein sequence ID" value="ATQ79190.1"/>
    <property type="molecule type" value="Genomic_DNA"/>
</dbReference>
<accession>A0A2D2DW19</accession>
<name>A0A2D2DW19_9BURK</name>
<dbReference type="KEGG" id="mass:CR152_29865"/>
<sequence>MPGTLRADVLAVLLASDDMTGIESIFDQRKQSLSTVIRALIRKYGWPIERRDFPTNTADGRAGWASVYCLPQEVIDAALAGAGRDWLEGVRAARSARRRRPLRSPGAAKARAVAAPEEDDGE</sequence>
<dbReference type="OrthoDB" id="8703704at2"/>